<dbReference type="Gene3D" id="2.60.40.640">
    <property type="match status" value="1"/>
</dbReference>
<accession>A0AAN7YGY0</accession>
<dbReference type="AlphaFoldDB" id="A0AAN7YGY0"/>
<dbReference type="GO" id="GO:0070086">
    <property type="term" value="P:ubiquitin-dependent endocytosis"/>
    <property type="evidence" value="ECO:0007669"/>
    <property type="project" value="TreeGrafter"/>
</dbReference>
<feature type="compositionally biased region" description="Polar residues" evidence="1">
    <location>
        <begin position="479"/>
        <end position="491"/>
    </location>
</feature>
<sequence length="613" mass="68070">MLRGSLLVRCSKQAKLKSISLSFKGRSETDWPEGIPPKRVEFKDTTHIMNHTWSFFNAQFPQAEHSYGADIVQLQKGPASEVKEVGVTGSSFELFQRSSSPTKQVNSSRDAKRLSLQANHSRSFGKGESMTGGPTVAQRGFKVFHPGDYIYNFELPLDSRLPESCQVDLGYVKYELEALVERSGAFRANLLGSKELTLIRAPAENSLEQTEPIAISRNWEDQLHYDIVISGKSFPMGSQVPIAFKLTPLAKVQCHRIKVFVTENIQYFTNNKKVHRLEPTRKIQLFEKRADSDSISSYPGSSMRVLAGGGVPYDYRQAAASGDERVPHDARNLLGNLENDSGSIGPTEMEFNVQLPSCYQMKDKVKTEHLHFDTTYSNIQVNHWIKIVMRLSRPDENDPEKRRHFEISIDSPFNIMSCRATQANTSLPAYSQGESALGATDEWECGCPGAALTRRSTPPVLQTVNANSDRPSPVGPERSWTSDTAGLTPPTQAHLHNAGQNEASSRPMHLLRAPSFNPPAFDADDPPPPLVTPPPLYENAVNGDTRNALADYFSRLADEMGDEDDRDDRSRVDIPLTPGGRVNRSMDIPRNWIPLGGTNHLTLPSGQRTPTAV</sequence>
<organism evidence="3 4">
    <name type="scientific">Lithohypha guttulata</name>
    <dbReference type="NCBI Taxonomy" id="1690604"/>
    <lineage>
        <taxon>Eukaryota</taxon>
        <taxon>Fungi</taxon>
        <taxon>Dikarya</taxon>
        <taxon>Ascomycota</taxon>
        <taxon>Pezizomycotina</taxon>
        <taxon>Eurotiomycetes</taxon>
        <taxon>Chaetothyriomycetidae</taxon>
        <taxon>Chaetothyriales</taxon>
        <taxon>Trichomeriaceae</taxon>
        <taxon>Lithohypha</taxon>
    </lineage>
</organism>
<dbReference type="SUPFAM" id="SSF81296">
    <property type="entry name" value="E set domains"/>
    <property type="match status" value="1"/>
</dbReference>
<feature type="domain" description="Arrestin C-terminal-like" evidence="2">
    <location>
        <begin position="219"/>
        <end position="420"/>
    </location>
</feature>
<feature type="compositionally biased region" description="Polar residues" evidence="1">
    <location>
        <begin position="456"/>
        <end position="470"/>
    </location>
</feature>
<comment type="caution">
    <text evidence="3">The sequence shown here is derived from an EMBL/GenBank/DDBJ whole genome shotgun (WGS) entry which is preliminary data.</text>
</comment>
<evidence type="ECO:0000313" key="3">
    <source>
        <dbReference type="EMBL" id="KAK5085620.1"/>
    </source>
</evidence>
<keyword evidence="4" id="KW-1185">Reference proteome</keyword>
<gene>
    <name evidence="3" type="ORF">LTR05_004907</name>
</gene>
<dbReference type="PANTHER" id="PTHR11188">
    <property type="entry name" value="ARRESTIN DOMAIN CONTAINING PROTEIN"/>
    <property type="match status" value="1"/>
</dbReference>
<dbReference type="GO" id="GO:0030674">
    <property type="term" value="F:protein-macromolecule adaptor activity"/>
    <property type="evidence" value="ECO:0007669"/>
    <property type="project" value="TreeGrafter"/>
</dbReference>
<dbReference type="PANTHER" id="PTHR11188:SF174">
    <property type="entry name" value="ARRESTIN-RELATED TRAFFICKING ADAPTER 10-RELATED"/>
    <property type="match status" value="1"/>
</dbReference>
<evidence type="ECO:0000259" key="2">
    <source>
        <dbReference type="SMART" id="SM01017"/>
    </source>
</evidence>
<dbReference type="EMBL" id="JAVRRJ010000004">
    <property type="protein sequence ID" value="KAK5085620.1"/>
    <property type="molecule type" value="Genomic_DNA"/>
</dbReference>
<evidence type="ECO:0000313" key="4">
    <source>
        <dbReference type="Proteomes" id="UP001309876"/>
    </source>
</evidence>
<dbReference type="InterPro" id="IPR050357">
    <property type="entry name" value="Arrestin_domain-protein"/>
</dbReference>
<dbReference type="SMART" id="SM01017">
    <property type="entry name" value="Arrestin_C"/>
    <property type="match status" value="1"/>
</dbReference>
<feature type="region of interest" description="Disordered" evidence="1">
    <location>
        <begin position="456"/>
        <end position="505"/>
    </location>
</feature>
<feature type="region of interest" description="Disordered" evidence="1">
    <location>
        <begin position="559"/>
        <end position="588"/>
    </location>
</feature>
<dbReference type="Proteomes" id="UP001309876">
    <property type="component" value="Unassembled WGS sequence"/>
</dbReference>
<proteinExistence type="predicted"/>
<dbReference type="InterPro" id="IPR014752">
    <property type="entry name" value="Arrestin-like_C"/>
</dbReference>
<dbReference type="Pfam" id="PF02752">
    <property type="entry name" value="Arrestin_C"/>
    <property type="match status" value="1"/>
</dbReference>
<evidence type="ECO:0000256" key="1">
    <source>
        <dbReference type="SAM" id="MobiDB-lite"/>
    </source>
</evidence>
<dbReference type="InterPro" id="IPR011022">
    <property type="entry name" value="Arrestin_C-like"/>
</dbReference>
<protein>
    <recommendedName>
        <fullName evidence="2">Arrestin C-terminal-like domain-containing protein</fullName>
    </recommendedName>
</protein>
<name>A0AAN7YGY0_9EURO</name>
<dbReference type="GO" id="GO:0031625">
    <property type="term" value="F:ubiquitin protein ligase binding"/>
    <property type="evidence" value="ECO:0007669"/>
    <property type="project" value="TreeGrafter"/>
</dbReference>
<dbReference type="InterPro" id="IPR014756">
    <property type="entry name" value="Ig_E-set"/>
</dbReference>
<dbReference type="GO" id="GO:0005829">
    <property type="term" value="C:cytosol"/>
    <property type="evidence" value="ECO:0007669"/>
    <property type="project" value="TreeGrafter"/>
</dbReference>
<reference evidence="3 4" key="1">
    <citation type="submission" date="2023-08" db="EMBL/GenBank/DDBJ databases">
        <title>Black Yeasts Isolated from many extreme environments.</title>
        <authorList>
            <person name="Coleine C."/>
            <person name="Stajich J.E."/>
            <person name="Selbmann L."/>
        </authorList>
    </citation>
    <scope>NUCLEOTIDE SEQUENCE [LARGE SCALE GENOMIC DNA]</scope>
    <source>
        <strain evidence="3 4">CCFEE 5910</strain>
    </source>
</reference>